<dbReference type="KEGG" id="cci:CC1G_12835"/>
<protein>
    <recommendedName>
        <fullName evidence="2">CxC2-like cysteine cluster KDZ transposase-associated domain-containing protein</fullName>
    </recommendedName>
</protein>
<dbReference type="AlphaFoldDB" id="A8NJJ2"/>
<organism evidence="3 4">
    <name type="scientific">Coprinopsis cinerea (strain Okayama-7 / 130 / ATCC MYA-4618 / FGSC 9003)</name>
    <name type="common">Inky cap fungus</name>
    <name type="synonym">Hormographiella aspergillata</name>
    <dbReference type="NCBI Taxonomy" id="240176"/>
    <lineage>
        <taxon>Eukaryota</taxon>
        <taxon>Fungi</taxon>
        <taxon>Dikarya</taxon>
        <taxon>Basidiomycota</taxon>
        <taxon>Agaricomycotina</taxon>
        <taxon>Agaricomycetes</taxon>
        <taxon>Agaricomycetidae</taxon>
        <taxon>Agaricales</taxon>
        <taxon>Agaricineae</taxon>
        <taxon>Psathyrellaceae</taxon>
        <taxon>Coprinopsis</taxon>
    </lineage>
</organism>
<dbReference type="HOGENOM" id="CLU_003703_12_1_1"/>
<evidence type="ECO:0000313" key="3">
    <source>
        <dbReference type="EMBL" id="EAU87583.2"/>
    </source>
</evidence>
<proteinExistence type="predicted"/>
<dbReference type="OrthoDB" id="3149508at2759"/>
<keyword evidence="1" id="KW-0732">Signal</keyword>
<feature type="domain" description="CxC2-like cysteine cluster KDZ transposase-associated" evidence="2">
    <location>
        <begin position="114"/>
        <end position="209"/>
    </location>
</feature>
<keyword evidence="4" id="KW-1185">Reference proteome</keyword>
<gene>
    <name evidence="3" type="ORF">CC1G_12835</name>
</gene>
<evidence type="ECO:0000313" key="4">
    <source>
        <dbReference type="Proteomes" id="UP000001861"/>
    </source>
</evidence>
<dbReference type="OMA" id="HDINIPN"/>
<dbReference type="GeneID" id="6010752"/>
<dbReference type="EMBL" id="AACS02000010">
    <property type="protein sequence ID" value="EAU87583.2"/>
    <property type="molecule type" value="Genomic_DNA"/>
</dbReference>
<dbReference type="Pfam" id="PF18803">
    <property type="entry name" value="CxC2"/>
    <property type="match status" value="1"/>
</dbReference>
<reference evidence="3 4" key="1">
    <citation type="journal article" date="2010" name="Proc. Natl. Acad. Sci. U.S.A.">
        <title>Insights into evolution of multicellular fungi from the assembled chromosomes of the mushroom Coprinopsis cinerea (Coprinus cinereus).</title>
        <authorList>
            <person name="Stajich J.E."/>
            <person name="Wilke S.K."/>
            <person name="Ahren D."/>
            <person name="Au C.H."/>
            <person name="Birren B.W."/>
            <person name="Borodovsky M."/>
            <person name="Burns C."/>
            <person name="Canback B."/>
            <person name="Casselton L.A."/>
            <person name="Cheng C.K."/>
            <person name="Deng J."/>
            <person name="Dietrich F.S."/>
            <person name="Fargo D.C."/>
            <person name="Farman M.L."/>
            <person name="Gathman A.C."/>
            <person name="Goldberg J."/>
            <person name="Guigo R."/>
            <person name="Hoegger P.J."/>
            <person name="Hooker J.B."/>
            <person name="Huggins A."/>
            <person name="James T.Y."/>
            <person name="Kamada T."/>
            <person name="Kilaru S."/>
            <person name="Kodira C."/>
            <person name="Kues U."/>
            <person name="Kupfer D."/>
            <person name="Kwan H.S."/>
            <person name="Lomsadze A."/>
            <person name="Li W."/>
            <person name="Lilly W.W."/>
            <person name="Ma L.J."/>
            <person name="Mackey A.J."/>
            <person name="Manning G."/>
            <person name="Martin F."/>
            <person name="Muraguchi H."/>
            <person name="Natvig D.O."/>
            <person name="Palmerini H."/>
            <person name="Ramesh M.A."/>
            <person name="Rehmeyer C.J."/>
            <person name="Roe B.A."/>
            <person name="Shenoy N."/>
            <person name="Stanke M."/>
            <person name="Ter-Hovhannisyan V."/>
            <person name="Tunlid A."/>
            <person name="Velagapudi R."/>
            <person name="Vision T.J."/>
            <person name="Zeng Q."/>
            <person name="Zolan M.E."/>
            <person name="Pukkila P.J."/>
        </authorList>
    </citation>
    <scope>NUCLEOTIDE SEQUENCE [LARGE SCALE GENOMIC DNA]</scope>
    <source>
        <strain evidence="4">Okayama-7 / 130 / ATCC MYA-4618 / FGSC 9003</strain>
    </source>
</reference>
<dbReference type="VEuPathDB" id="FungiDB:CC1G_12835"/>
<dbReference type="InParanoid" id="A8NJJ2"/>
<accession>A8NJJ2</accession>
<dbReference type="PANTHER" id="PTHR33096:SF1">
    <property type="entry name" value="CXC1-LIKE CYSTEINE CLUSTER ASSOCIATED WITH KDZ TRANSPOSASES DOMAIN-CONTAINING PROTEIN"/>
    <property type="match status" value="1"/>
</dbReference>
<name>A8NJJ2_COPC7</name>
<feature type="chain" id="PRO_5002726527" description="CxC2-like cysteine cluster KDZ transposase-associated domain-containing protein" evidence="1">
    <location>
        <begin position="21"/>
        <end position="346"/>
    </location>
</feature>
<dbReference type="Proteomes" id="UP000001861">
    <property type="component" value="Unassembled WGS sequence"/>
</dbReference>
<evidence type="ECO:0000256" key="1">
    <source>
        <dbReference type="SAM" id="SignalP"/>
    </source>
</evidence>
<dbReference type="InterPro" id="IPR041457">
    <property type="entry name" value="CxC2_KDZ-assoc"/>
</dbReference>
<comment type="caution">
    <text evidence="3">The sequence shown here is derived from an EMBL/GenBank/DDBJ whole genome shotgun (WGS) entry which is preliminary data.</text>
</comment>
<dbReference type="RefSeq" id="XP_001834238.2">
    <property type="nucleotide sequence ID" value="XM_001834186.2"/>
</dbReference>
<dbReference type="eggNOG" id="ENOG502SJXV">
    <property type="taxonomic scope" value="Eukaryota"/>
</dbReference>
<sequence length="346" mass="38702">MDVIVPLTGLLLTALPGASSNSLSEVSMCEERLVSLSNSNSPSTSSYSSWDPRCVRRNPEGSQNLSTVTHGDSIECFASAHRLQPLHWAHVWNNTHQYFERKDLSEIHPTSPFTIGHNRDNNPCAAQSGKVTMTLVDVNGVHTTRVSFCDCQGVHDRVTQLMKSGFFPATLSLPRTAFTFAVLRHFQLLQLEAKASAYDFCTALRRLSDFAFTKRIPDIYPQFVVVMQIWRVLMAIQDSGQAHGINKILHNRQPGNLIVHCPVCPVLTDGNGSNTPHALRHLQLTADGNHHANWYLKSTDPLSRSLFNGRAYFPRGDEYKTYLRRVNNSEAEPVLAELIGRKPNQL</sequence>
<dbReference type="PANTHER" id="PTHR33096">
    <property type="entry name" value="CXC2 DOMAIN-CONTAINING PROTEIN"/>
    <property type="match status" value="1"/>
</dbReference>
<evidence type="ECO:0000259" key="2">
    <source>
        <dbReference type="Pfam" id="PF18803"/>
    </source>
</evidence>
<feature type="signal peptide" evidence="1">
    <location>
        <begin position="1"/>
        <end position="20"/>
    </location>
</feature>